<name>A0A9N9NXN7_9GLOM</name>
<dbReference type="EMBL" id="CAJVPZ010054347">
    <property type="protein sequence ID" value="CAG8783014.1"/>
    <property type="molecule type" value="Genomic_DNA"/>
</dbReference>
<protein>
    <submittedName>
        <fullName evidence="2">15737_t:CDS:1</fullName>
    </submittedName>
</protein>
<dbReference type="Proteomes" id="UP000789396">
    <property type="component" value="Unassembled WGS sequence"/>
</dbReference>
<keyword evidence="3" id="KW-1185">Reference proteome</keyword>
<feature type="compositionally biased region" description="Acidic residues" evidence="1">
    <location>
        <begin position="40"/>
        <end position="53"/>
    </location>
</feature>
<organism evidence="2 3">
    <name type="scientific">Racocetra fulgida</name>
    <dbReference type="NCBI Taxonomy" id="60492"/>
    <lineage>
        <taxon>Eukaryota</taxon>
        <taxon>Fungi</taxon>
        <taxon>Fungi incertae sedis</taxon>
        <taxon>Mucoromycota</taxon>
        <taxon>Glomeromycotina</taxon>
        <taxon>Glomeromycetes</taxon>
        <taxon>Diversisporales</taxon>
        <taxon>Gigasporaceae</taxon>
        <taxon>Racocetra</taxon>
    </lineage>
</organism>
<dbReference type="OrthoDB" id="2422440at2759"/>
<evidence type="ECO:0000256" key="1">
    <source>
        <dbReference type="SAM" id="MobiDB-lite"/>
    </source>
</evidence>
<evidence type="ECO:0000313" key="2">
    <source>
        <dbReference type="EMBL" id="CAG8783014.1"/>
    </source>
</evidence>
<dbReference type="AlphaFoldDB" id="A0A9N9NXN7"/>
<comment type="caution">
    <text evidence="2">The sequence shown here is derived from an EMBL/GenBank/DDBJ whole genome shotgun (WGS) entry which is preliminary data.</text>
</comment>
<feature type="region of interest" description="Disordered" evidence="1">
    <location>
        <begin position="33"/>
        <end position="56"/>
    </location>
</feature>
<proteinExistence type="predicted"/>
<feature type="non-terminal residue" evidence="2">
    <location>
        <position position="1"/>
    </location>
</feature>
<sequence>DEFDEADLCFSSNNEMNIFDEILDSYGQLRSEESNSLVEAEAEADLTDSEEGELDKSDEIPRHRVYYCFKGRRYEAKKKAHTLEERNKTHENSDCDYHINFQRWKSDNQVHISGIIGKHSHQMSNNIQMTAPQYRRLTSEMREDIELLSASGVRTGAIINVLTKKYPDQYIHARSVYNIVQTIKSEKEKLSDAGATYKELISRLVATALIMDEQKITFEWILQGLLNATG</sequence>
<evidence type="ECO:0000313" key="3">
    <source>
        <dbReference type="Proteomes" id="UP000789396"/>
    </source>
</evidence>
<feature type="non-terminal residue" evidence="2">
    <location>
        <position position="230"/>
    </location>
</feature>
<gene>
    <name evidence="2" type="ORF">RFULGI_LOCUS15993</name>
</gene>
<reference evidence="2" key="1">
    <citation type="submission" date="2021-06" db="EMBL/GenBank/DDBJ databases">
        <authorList>
            <person name="Kallberg Y."/>
            <person name="Tangrot J."/>
            <person name="Rosling A."/>
        </authorList>
    </citation>
    <scope>NUCLEOTIDE SEQUENCE</scope>
    <source>
        <strain evidence="2">IN212</strain>
    </source>
</reference>
<accession>A0A9N9NXN7</accession>